<keyword evidence="2" id="KW-0812">Transmembrane</keyword>
<name>A0A2S4A2R0_ARTGL</name>
<dbReference type="EMBL" id="PPXC01000001">
    <property type="protein sequence ID" value="POH75407.1"/>
    <property type="molecule type" value="Genomic_DNA"/>
</dbReference>
<evidence type="ECO:0000256" key="2">
    <source>
        <dbReference type="SAM" id="Phobius"/>
    </source>
</evidence>
<feature type="transmembrane region" description="Helical" evidence="2">
    <location>
        <begin position="85"/>
        <end position="105"/>
    </location>
</feature>
<sequence length="170" mass="19470">MLPEFSDMTEGHIFLVIFSAALAAASFMATWCGLNGKRRGWVFYSYPGHLVNWPFKMASGGVFLLVILLETLLKYSDYENLARGPFIACLMMPPLLGVACSSFWWPPFLGPRWYREWRASAHPERTAPYSQREITVIRARPDSPQKQRLLAQIDGRTPKIRAPRQRNHGK</sequence>
<keyword evidence="2" id="KW-0472">Membrane</keyword>
<evidence type="ECO:0000313" key="3">
    <source>
        <dbReference type="EMBL" id="POH75407.1"/>
    </source>
</evidence>
<keyword evidence="4" id="KW-1185">Reference proteome</keyword>
<proteinExistence type="predicted"/>
<protein>
    <submittedName>
        <fullName evidence="3">Uncharacterized protein</fullName>
    </submittedName>
</protein>
<evidence type="ECO:0000256" key="1">
    <source>
        <dbReference type="SAM" id="MobiDB-lite"/>
    </source>
</evidence>
<organism evidence="3 4">
    <name type="scientific">Arthrobacter glacialis</name>
    <dbReference type="NCBI Taxonomy" id="1664"/>
    <lineage>
        <taxon>Bacteria</taxon>
        <taxon>Bacillati</taxon>
        <taxon>Actinomycetota</taxon>
        <taxon>Actinomycetes</taxon>
        <taxon>Micrococcales</taxon>
        <taxon>Micrococcaceae</taxon>
        <taxon>Arthrobacter</taxon>
    </lineage>
</organism>
<feature type="region of interest" description="Disordered" evidence="1">
    <location>
        <begin position="141"/>
        <end position="170"/>
    </location>
</feature>
<evidence type="ECO:0000313" key="4">
    <source>
        <dbReference type="Proteomes" id="UP000237061"/>
    </source>
</evidence>
<dbReference type="AlphaFoldDB" id="A0A2S4A2R0"/>
<comment type="caution">
    <text evidence="3">The sequence shown here is derived from an EMBL/GenBank/DDBJ whole genome shotgun (WGS) entry which is preliminary data.</text>
</comment>
<dbReference type="RefSeq" id="WP_103464064.1">
    <property type="nucleotide sequence ID" value="NZ_PPXC01000001.1"/>
</dbReference>
<feature type="transmembrane region" description="Helical" evidence="2">
    <location>
        <begin position="55"/>
        <end position="73"/>
    </location>
</feature>
<gene>
    <name evidence="3" type="ORF">CVS27_02130</name>
</gene>
<dbReference type="Proteomes" id="UP000237061">
    <property type="component" value="Unassembled WGS sequence"/>
</dbReference>
<keyword evidence="2" id="KW-1133">Transmembrane helix</keyword>
<reference evidence="3 4" key="1">
    <citation type="submission" date="2018-01" db="EMBL/GenBank/DDBJ databases">
        <title>Arthrobacter sp. nov., from glaciers in China.</title>
        <authorList>
            <person name="Liu Q."/>
            <person name="Xin Y.-H."/>
        </authorList>
    </citation>
    <scope>NUCLEOTIDE SEQUENCE [LARGE SCALE GENOMIC DNA]</scope>
    <source>
        <strain evidence="3 4">HLT2-12-2</strain>
    </source>
</reference>
<accession>A0A2S4A2R0</accession>
<feature type="transmembrane region" description="Helical" evidence="2">
    <location>
        <begin position="12"/>
        <end position="34"/>
    </location>
</feature>
<feature type="compositionally biased region" description="Basic residues" evidence="1">
    <location>
        <begin position="158"/>
        <end position="170"/>
    </location>
</feature>